<organism evidence="7 8">
    <name type="scientific">Helianthus annuus</name>
    <name type="common">Common sunflower</name>
    <dbReference type="NCBI Taxonomy" id="4232"/>
    <lineage>
        <taxon>Eukaryota</taxon>
        <taxon>Viridiplantae</taxon>
        <taxon>Streptophyta</taxon>
        <taxon>Embryophyta</taxon>
        <taxon>Tracheophyta</taxon>
        <taxon>Spermatophyta</taxon>
        <taxon>Magnoliopsida</taxon>
        <taxon>eudicotyledons</taxon>
        <taxon>Gunneridae</taxon>
        <taxon>Pentapetalae</taxon>
        <taxon>asterids</taxon>
        <taxon>campanulids</taxon>
        <taxon>Asterales</taxon>
        <taxon>Asteraceae</taxon>
        <taxon>Asteroideae</taxon>
        <taxon>Heliantheae alliance</taxon>
        <taxon>Heliantheae</taxon>
        <taxon>Helianthus</taxon>
    </lineage>
</organism>
<dbReference type="InterPro" id="IPR001965">
    <property type="entry name" value="Znf_PHD"/>
</dbReference>
<dbReference type="Proteomes" id="UP000215914">
    <property type="component" value="Chromosome 5"/>
</dbReference>
<dbReference type="GO" id="GO:0140999">
    <property type="term" value="F:histone H3K4 trimethyltransferase activity"/>
    <property type="evidence" value="ECO:0007669"/>
    <property type="project" value="UniProtKB-EC"/>
</dbReference>
<gene>
    <name evidence="7" type="ORF">HannXRQ_Chr05g0159591</name>
    <name evidence="6" type="ORF">HanXRQr2_Chr05g0234241</name>
</gene>
<dbReference type="AlphaFoldDB" id="A0A251UT10"/>
<protein>
    <submittedName>
        <fullName evidence="6">Histone-lysine N-methyltransferase chromatin regulator PHD family</fullName>
        <ecNumber evidence="6">2.1.1.354</ecNumber>
    </submittedName>
    <submittedName>
        <fullName evidence="7">Putative zinc finger, PHD-type, Zinc finger, RING/FYVE/PHD-type</fullName>
    </submittedName>
</protein>
<dbReference type="PANTHER" id="PTHR46235:SF3">
    <property type="entry name" value="PHD FINGER-CONTAINING PROTEIN DDB_G0268158"/>
    <property type="match status" value="1"/>
</dbReference>
<dbReference type="EMBL" id="MNCJ02000320">
    <property type="protein sequence ID" value="KAF5807485.1"/>
    <property type="molecule type" value="Genomic_DNA"/>
</dbReference>
<evidence type="ECO:0000256" key="1">
    <source>
        <dbReference type="ARBA" id="ARBA00022723"/>
    </source>
</evidence>
<feature type="domain" description="Zinc finger PHD-type" evidence="5">
    <location>
        <begin position="150"/>
        <end position="217"/>
    </location>
</feature>
<evidence type="ECO:0000256" key="2">
    <source>
        <dbReference type="ARBA" id="ARBA00022737"/>
    </source>
</evidence>
<dbReference type="OrthoDB" id="21264at2759"/>
<feature type="domain" description="Zinc finger PHD-type" evidence="5">
    <location>
        <begin position="18"/>
        <end position="78"/>
    </location>
</feature>
<dbReference type="Pfam" id="PF22908">
    <property type="entry name" value="PHD_NSD"/>
    <property type="match status" value="1"/>
</dbReference>
<dbReference type="InterPro" id="IPR013083">
    <property type="entry name" value="Znf_RING/FYVE/PHD"/>
</dbReference>
<dbReference type="InParanoid" id="A0A251UT10"/>
<dbReference type="Gene3D" id="3.30.40.10">
    <property type="entry name" value="Zinc/RING finger domain, C3HC4 (zinc finger)"/>
    <property type="match status" value="2"/>
</dbReference>
<reference evidence="6 8" key="1">
    <citation type="journal article" date="2017" name="Nature">
        <title>The sunflower genome provides insights into oil metabolism, flowering and Asterid evolution.</title>
        <authorList>
            <person name="Badouin H."/>
            <person name="Gouzy J."/>
            <person name="Grassa C.J."/>
            <person name="Murat F."/>
            <person name="Staton S.E."/>
            <person name="Cottret L."/>
            <person name="Lelandais-Briere C."/>
            <person name="Owens G.L."/>
            <person name="Carrere S."/>
            <person name="Mayjonade B."/>
            <person name="Legrand L."/>
            <person name="Gill N."/>
            <person name="Kane N.C."/>
            <person name="Bowers J.E."/>
            <person name="Hubner S."/>
            <person name="Bellec A."/>
            <person name="Berard A."/>
            <person name="Berges H."/>
            <person name="Blanchet N."/>
            <person name="Boniface M.C."/>
            <person name="Brunel D."/>
            <person name="Catrice O."/>
            <person name="Chaidir N."/>
            <person name="Claudel C."/>
            <person name="Donnadieu C."/>
            <person name="Faraut T."/>
            <person name="Fievet G."/>
            <person name="Helmstetter N."/>
            <person name="King M."/>
            <person name="Knapp S.J."/>
            <person name="Lai Z."/>
            <person name="Le Paslier M.C."/>
            <person name="Lippi Y."/>
            <person name="Lorenzon L."/>
            <person name="Mandel J.R."/>
            <person name="Marage G."/>
            <person name="Marchand G."/>
            <person name="Marquand E."/>
            <person name="Bret-Mestries E."/>
            <person name="Morien E."/>
            <person name="Nambeesan S."/>
            <person name="Nguyen T."/>
            <person name="Pegot-Espagnet P."/>
            <person name="Pouilly N."/>
            <person name="Raftis F."/>
            <person name="Sallet E."/>
            <person name="Schiex T."/>
            <person name="Thomas J."/>
            <person name="Vandecasteele C."/>
            <person name="Vares D."/>
            <person name="Vear F."/>
            <person name="Vautrin S."/>
            <person name="Crespi M."/>
            <person name="Mangin B."/>
            <person name="Burke J.M."/>
            <person name="Salse J."/>
            <person name="Munos S."/>
            <person name="Vincourt P."/>
            <person name="Rieseberg L.H."/>
            <person name="Langlade N.B."/>
        </authorList>
    </citation>
    <scope>NUCLEOTIDE SEQUENCE [LARGE SCALE GENOMIC DNA]</scope>
    <source>
        <strain evidence="8">cv. SF193</strain>
        <tissue evidence="6">Leaves</tissue>
    </source>
</reference>
<dbReference type="EC" id="2.1.1.354" evidence="6"/>
<keyword evidence="2" id="KW-0677">Repeat</keyword>
<dbReference type="Pfam" id="PF23004">
    <property type="entry name" value="PHDvar_NSD"/>
    <property type="match status" value="1"/>
</dbReference>
<dbReference type="Gramene" id="mRNA:HanXRQr2_Chr05g0234241">
    <property type="protein sequence ID" value="mRNA:HanXRQr2_Chr05g0234241"/>
    <property type="gene ID" value="HanXRQr2_Chr05g0234241"/>
</dbReference>
<dbReference type="Pfam" id="PF23011">
    <property type="entry name" value="PHD-1st_NSD"/>
    <property type="match status" value="1"/>
</dbReference>
<name>A0A251UT10_HELAN</name>
<evidence type="ECO:0000256" key="4">
    <source>
        <dbReference type="ARBA" id="ARBA00022833"/>
    </source>
</evidence>
<evidence type="ECO:0000259" key="5">
    <source>
        <dbReference type="SMART" id="SM00249"/>
    </source>
</evidence>
<keyword evidence="4" id="KW-0862">Zinc</keyword>
<dbReference type="InterPro" id="IPR055198">
    <property type="entry name" value="NSD_PHD"/>
</dbReference>
<keyword evidence="6" id="KW-0489">Methyltransferase</keyword>
<keyword evidence="3" id="KW-0863">Zinc-finger</keyword>
<dbReference type="SMART" id="SM00249">
    <property type="entry name" value="PHD"/>
    <property type="match status" value="3"/>
</dbReference>
<dbReference type="PANTHER" id="PTHR46235">
    <property type="entry name" value="PHD FINGER-CONTAINING PROTEIN DDB_G0268158"/>
    <property type="match status" value="1"/>
</dbReference>
<evidence type="ECO:0000256" key="3">
    <source>
        <dbReference type="ARBA" id="ARBA00022771"/>
    </source>
</evidence>
<dbReference type="OMA" id="KCENCEY"/>
<dbReference type="InterPro" id="IPR059153">
    <property type="entry name" value="NSD_PHD-1st"/>
</dbReference>
<feature type="domain" description="Zinc finger PHD-type" evidence="5">
    <location>
        <begin position="83"/>
        <end position="149"/>
    </location>
</feature>
<reference evidence="6" key="3">
    <citation type="submission" date="2020-06" db="EMBL/GenBank/DDBJ databases">
        <title>Helianthus annuus Genome sequencing and assembly Release 2.</title>
        <authorList>
            <person name="Gouzy J."/>
            <person name="Langlade N."/>
            <person name="Munos S."/>
        </authorList>
    </citation>
    <scope>NUCLEOTIDE SEQUENCE</scope>
    <source>
        <tissue evidence="6">Leaves</tissue>
    </source>
</reference>
<evidence type="ECO:0000313" key="7">
    <source>
        <dbReference type="EMBL" id="OTG26520.1"/>
    </source>
</evidence>
<keyword evidence="1" id="KW-0479">Metal-binding</keyword>
<evidence type="ECO:0000313" key="6">
    <source>
        <dbReference type="EMBL" id="KAF5807485.1"/>
    </source>
</evidence>
<sequence>MASSDDEGETFHDHFDTVCAICDNGGELAICEGKCFRSFHITPDSMSAHESSCESLCLPPKEFLIWLRQKKLKCENCEYSLHQCFVCAELGSSDKSSNTEVFQCSSATCGHFYHPKCVAKLLQKNDKTERQSLQEKIAAGEPFVCPAHKCVVCNQTENEKVADLQFAVCRRCPNSYHRKCLPRDIIFEHQAGHHDEIRAWDGLLRKARAWIYCLEHEIDPEVATPTRPIIYFGISLSEVQSNHTGRNLV</sequence>
<keyword evidence="6" id="KW-0808">Transferase</keyword>
<evidence type="ECO:0000313" key="8">
    <source>
        <dbReference type="Proteomes" id="UP000215914"/>
    </source>
</evidence>
<accession>A0A251UT10</accession>
<dbReference type="GO" id="GO:0032259">
    <property type="term" value="P:methylation"/>
    <property type="evidence" value="ECO:0007669"/>
    <property type="project" value="UniProtKB-KW"/>
</dbReference>
<dbReference type="InterPro" id="IPR055197">
    <property type="entry name" value="PHDvar_NSD"/>
</dbReference>
<dbReference type="CDD" id="cd15565">
    <property type="entry name" value="PHD2_NSD"/>
    <property type="match status" value="1"/>
</dbReference>
<keyword evidence="8" id="KW-1185">Reference proteome</keyword>
<dbReference type="EMBL" id="CM007894">
    <property type="protein sequence ID" value="OTG26520.1"/>
    <property type="molecule type" value="Genomic_DNA"/>
</dbReference>
<proteinExistence type="predicted"/>
<dbReference type="GO" id="GO:0008270">
    <property type="term" value="F:zinc ion binding"/>
    <property type="evidence" value="ECO:0007669"/>
    <property type="project" value="UniProtKB-KW"/>
</dbReference>
<dbReference type="STRING" id="4232.A0A251UT10"/>
<reference evidence="7" key="2">
    <citation type="submission" date="2017-02" db="EMBL/GenBank/DDBJ databases">
        <title>Sunflower complete genome.</title>
        <authorList>
            <person name="Langlade N."/>
            <person name="Munos S."/>
        </authorList>
    </citation>
    <scope>NUCLEOTIDE SEQUENCE [LARGE SCALE GENOMIC DNA]</scope>
    <source>
        <tissue evidence="7">Leaves</tissue>
    </source>
</reference>